<feature type="signal peptide" evidence="1">
    <location>
        <begin position="1"/>
        <end position="20"/>
    </location>
</feature>
<name>A0A172U075_9BACT</name>
<dbReference type="AlphaFoldDB" id="A0A172U075"/>
<evidence type="ECO:0000313" key="2">
    <source>
        <dbReference type="EMBL" id="ANE52656.1"/>
    </source>
</evidence>
<accession>A0A172U075</accession>
<keyword evidence="3" id="KW-1185">Reference proteome</keyword>
<dbReference type="EMBL" id="CP011390">
    <property type="protein sequence ID" value="ANE52656.1"/>
    <property type="molecule type" value="Genomic_DNA"/>
</dbReference>
<dbReference type="KEGG" id="fla:SY85_21410"/>
<keyword evidence="1" id="KW-0732">Signal</keyword>
<dbReference type="Proteomes" id="UP000077177">
    <property type="component" value="Chromosome"/>
</dbReference>
<dbReference type="RefSeq" id="WP_066407508.1">
    <property type="nucleotide sequence ID" value="NZ_CP011390.1"/>
</dbReference>
<evidence type="ECO:0000313" key="3">
    <source>
        <dbReference type="Proteomes" id="UP000077177"/>
    </source>
</evidence>
<reference evidence="3" key="1">
    <citation type="submission" date="2015-01" db="EMBL/GenBank/DDBJ databases">
        <title>Flavisolibacter sp./LCS9/ whole genome sequencing.</title>
        <authorList>
            <person name="Kim M.K."/>
            <person name="Srinivasan S."/>
            <person name="Lee J.-J."/>
        </authorList>
    </citation>
    <scope>NUCLEOTIDE SEQUENCE [LARGE SCALE GENOMIC DNA]</scope>
    <source>
        <strain evidence="3">LCS9</strain>
    </source>
</reference>
<reference evidence="2 3" key="2">
    <citation type="journal article" date="2016" name="Int. J. Syst. Evol. Microbiol.">
        <title>Flavisolibacter tropicus sp. nov., isolated from tropical soil.</title>
        <authorList>
            <person name="Lee J.J."/>
            <person name="Kang M.S."/>
            <person name="Kim G.S."/>
            <person name="Lee C.S."/>
            <person name="Lim S."/>
            <person name="Lee J."/>
            <person name="Roh S.H."/>
            <person name="Kang H."/>
            <person name="Ha J.M."/>
            <person name="Bae S."/>
            <person name="Jung H.Y."/>
            <person name="Kim M.K."/>
        </authorList>
    </citation>
    <scope>NUCLEOTIDE SEQUENCE [LARGE SCALE GENOMIC DNA]</scope>
    <source>
        <strain evidence="2 3">LCS9</strain>
    </source>
</reference>
<organism evidence="2 3">
    <name type="scientific">Flavisolibacter tropicus</name>
    <dbReference type="NCBI Taxonomy" id="1492898"/>
    <lineage>
        <taxon>Bacteria</taxon>
        <taxon>Pseudomonadati</taxon>
        <taxon>Bacteroidota</taxon>
        <taxon>Chitinophagia</taxon>
        <taxon>Chitinophagales</taxon>
        <taxon>Chitinophagaceae</taxon>
        <taxon>Flavisolibacter</taxon>
    </lineage>
</organism>
<feature type="chain" id="PRO_5008001480" description="Lipoprotein" evidence="1">
    <location>
        <begin position="21"/>
        <end position="171"/>
    </location>
</feature>
<protein>
    <recommendedName>
        <fullName evidence="4">Lipoprotein</fullName>
    </recommendedName>
</protein>
<evidence type="ECO:0000256" key="1">
    <source>
        <dbReference type="SAM" id="SignalP"/>
    </source>
</evidence>
<sequence length="171" mass="19487">MKTLSFSIVFLSIFLLHSCASVHKTGVSQENIPSDISQAKYKVLFTEINFDQTVSKHVASVHNNAAHKHISKKMGDHSLFIPESELSKESYADYTTYRYVLINRITKKVTKTHYRTGPNGMKMQDGKTDSYVTEFYWVDRLTGKEYPHVKGTTMPLYMLKAIVNKVASNQS</sequence>
<proteinExistence type="predicted"/>
<evidence type="ECO:0008006" key="4">
    <source>
        <dbReference type="Google" id="ProtNLM"/>
    </source>
</evidence>
<dbReference type="OrthoDB" id="1189875at2"/>
<gene>
    <name evidence="2" type="ORF">SY85_21410</name>
</gene>